<sequence length="229" mass="25671">MTGEHTSVIYGTHYPNRLFVGCLPPDAGAEDLGTFFANYGNVVEAKVVLDKFGVSKRFGFVTFSNAEDVETLINGKDVIFQGKKINVGPAVKKNVENMETNSNQSAGHENSQNKDHEPIQSIQQIQPIHVAKTIIRKSPLETCQRSNYEQDESSFQSIWGISNQKVSVWGPLINNQYTSKLTEKPSSILDQTNKKPAYYQRYFKNSKYTPTFSNGLRDGAFIHTLSINK</sequence>
<feature type="domain" description="RRM" evidence="3">
    <location>
        <begin position="16"/>
        <end position="92"/>
    </location>
</feature>
<dbReference type="InterPro" id="IPR035979">
    <property type="entry name" value="RBD_domain_sf"/>
</dbReference>
<dbReference type="Gene3D" id="3.30.70.330">
    <property type="match status" value="1"/>
</dbReference>
<evidence type="ECO:0000256" key="2">
    <source>
        <dbReference type="PROSITE-ProRule" id="PRU00176"/>
    </source>
</evidence>
<evidence type="ECO:0000313" key="4">
    <source>
        <dbReference type="Proteomes" id="UP001652625"/>
    </source>
</evidence>
<dbReference type="Pfam" id="PF00076">
    <property type="entry name" value="RRM_1"/>
    <property type="match status" value="1"/>
</dbReference>
<reference evidence="5" key="1">
    <citation type="submission" date="2025-08" db="UniProtKB">
        <authorList>
            <consortium name="RefSeq"/>
        </authorList>
    </citation>
    <scope>IDENTIFICATION</scope>
</reference>
<dbReference type="SMART" id="SM00360">
    <property type="entry name" value="RRM"/>
    <property type="match status" value="1"/>
</dbReference>
<dbReference type="RefSeq" id="XP_065670782.1">
    <property type="nucleotide sequence ID" value="XM_065814710.1"/>
</dbReference>
<organism evidence="4 5">
    <name type="scientific">Hydra vulgaris</name>
    <name type="common">Hydra</name>
    <name type="synonym">Hydra attenuata</name>
    <dbReference type="NCBI Taxonomy" id="6087"/>
    <lineage>
        <taxon>Eukaryota</taxon>
        <taxon>Metazoa</taxon>
        <taxon>Cnidaria</taxon>
        <taxon>Hydrozoa</taxon>
        <taxon>Hydroidolina</taxon>
        <taxon>Anthoathecata</taxon>
        <taxon>Aplanulata</taxon>
        <taxon>Hydridae</taxon>
        <taxon>Hydra</taxon>
    </lineage>
</organism>
<keyword evidence="1 2" id="KW-0694">RNA-binding</keyword>
<evidence type="ECO:0000259" key="3">
    <source>
        <dbReference type="PROSITE" id="PS50102"/>
    </source>
</evidence>
<dbReference type="PANTHER" id="PTHR11176">
    <property type="entry name" value="BOULE-RELATED"/>
    <property type="match status" value="1"/>
</dbReference>
<evidence type="ECO:0000313" key="5">
    <source>
        <dbReference type="RefSeq" id="XP_065670782.1"/>
    </source>
</evidence>
<dbReference type="PANTHER" id="PTHR11176:SF57">
    <property type="entry name" value="PROTEIN BOULE"/>
    <property type="match status" value="1"/>
</dbReference>
<evidence type="ECO:0000256" key="1">
    <source>
        <dbReference type="ARBA" id="ARBA00022884"/>
    </source>
</evidence>
<dbReference type="InterPro" id="IPR000504">
    <property type="entry name" value="RRM_dom"/>
</dbReference>
<dbReference type="GeneID" id="100203225"/>
<dbReference type="Proteomes" id="UP001652625">
    <property type="component" value="Chromosome 12"/>
</dbReference>
<proteinExistence type="predicted"/>
<dbReference type="PROSITE" id="PS50102">
    <property type="entry name" value="RRM"/>
    <property type="match status" value="1"/>
</dbReference>
<protein>
    <submittedName>
        <fullName evidence="5">Uncharacterized protein LOC100203225 isoform X2</fullName>
    </submittedName>
</protein>
<accession>A0ABM4D8X9</accession>
<name>A0ABM4D8X9_HYDVU</name>
<dbReference type="SUPFAM" id="SSF54928">
    <property type="entry name" value="RNA-binding domain, RBD"/>
    <property type="match status" value="1"/>
</dbReference>
<keyword evidence="4" id="KW-1185">Reference proteome</keyword>
<dbReference type="InterPro" id="IPR012677">
    <property type="entry name" value="Nucleotide-bd_a/b_plait_sf"/>
</dbReference>
<gene>
    <name evidence="5" type="primary">LOC100203225</name>
</gene>